<keyword evidence="9" id="KW-1185">Reference proteome</keyword>
<evidence type="ECO:0000256" key="5">
    <source>
        <dbReference type="ARBA" id="ARBA00023004"/>
    </source>
</evidence>
<evidence type="ECO:0000256" key="2">
    <source>
        <dbReference type="ARBA" id="ARBA00022485"/>
    </source>
</evidence>
<dbReference type="PANTHER" id="PTHR11228:SF34">
    <property type="entry name" value="TUNGSTEN-CONTAINING ALDEHYDE FERREDOXIN OXIDOREDUCTASE COFACTOR MODIFYING PROTEIN"/>
    <property type="match status" value="1"/>
</dbReference>
<organism evidence="8 9">
    <name type="scientific">Ancrocorticia populi</name>
    <dbReference type="NCBI Taxonomy" id="2175228"/>
    <lineage>
        <taxon>Bacteria</taxon>
        <taxon>Bacillati</taxon>
        <taxon>Actinomycetota</taxon>
        <taxon>Actinomycetes</taxon>
        <taxon>Actinomycetales</taxon>
        <taxon>Actinomycetaceae</taxon>
        <taxon>Ancrocorticia</taxon>
    </lineage>
</organism>
<evidence type="ECO:0000256" key="1">
    <source>
        <dbReference type="ARBA" id="ARBA00001966"/>
    </source>
</evidence>
<dbReference type="SUPFAM" id="SSF102114">
    <property type="entry name" value="Radical SAM enzymes"/>
    <property type="match status" value="1"/>
</dbReference>
<keyword evidence="2" id="KW-0004">4Fe-4S</keyword>
<dbReference type="InterPro" id="IPR017200">
    <property type="entry name" value="PqqE-like"/>
</dbReference>
<dbReference type="CDD" id="cd21123">
    <property type="entry name" value="SPASM_MftC-like"/>
    <property type="match status" value="1"/>
</dbReference>
<dbReference type="PIRSF" id="PIRSF037420">
    <property type="entry name" value="PQQ_syn_pqqE"/>
    <property type="match status" value="1"/>
</dbReference>
<dbReference type="SFLD" id="SFLDG01386">
    <property type="entry name" value="main_SPASM_domain-containing"/>
    <property type="match status" value="1"/>
</dbReference>
<dbReference type="InterPro" id="IPR058240">
    <property type="entry name" value="rSAM_sf"/>
</dbReference>
<dbReference type="Gene3D" id="3.20.20.70">
    <property type="entry name" value="Aldolase class I"/>
    <property type="match status" value="1"/>
</dbReference>
<accession>A0A2V1JZC2</accession>
<dbReference type="GO" id="GO:0051539">
    <property type="term" value="F:4 iron, 4 sulfur cluster binding"/>
    <property type="evidence" value="ECO:0007669"/>
    <property type="project" value="UniProtKB-KW"/>
</dbReference>
<keyword evidence="5" id="KW-0408">Iron</keyword>
<keyword evidence="4" id="KW-0479">Metal-binding</keyword>
<evidence type="ECO:0000313" key="9">
    <source>
        <dbReference type="Proteomes" id="UP000245283"/>
    </source>
</evidence>
<name>A0A2V1JZC2_9ACTO</name>
<dbReference type="GO" id="GO:0003824">
    <property type="term" value="F:catalytic activity"/>
    <property type="evidence" value="ECO:0007669"/>
    <property type="project" value="InterPro"/>
</dbReference>
<evidence type="ECO:0000256" key="4">
    <source>
        <dbReference type="ARBA" id="ARBA00022723"/>
    </source>
</evidence>
<reference evidence="9" key="1">
    <citation type="submission" date="2018-05" db="EMBL/GenBank/DDBJ databases">
        <authorList>
            <person name="Li Y."/>
        </authorList>
    </citation>
    <scope>NUCLEOTIDE SEQUENCE [LARGE SCALE GENOMIC DNA]</scope>
    <source>
        <strain evidence="9">sk1b4</strain>
    </source>
</reference>
<dbReference type="GO" id="GO:0046872">
    <property type="term" value="F:metal ion binding"/>
    <property type="evidence" value="ECO:0007669"/>
    <property type="project" value="UniProtKB-KW"/>
</dbReference>
<dbReference type="SFLD" id="SFLDS00029">
    <property type="entry name" value="Radical_SAM"/>
    <property type="match status" value="1"/>
</dbReference>
<dbReference type="EMBL" id="QETB01000008">
    <property type="protein sequence ID" value="PWF24364.1"/>
    <property type="molecule type" value="Genomic_DNA"/>
</dbReference>
<dbReference type="Pfam" id="PF04055">
    <property type="entry name" value="Radical_SAM"/>
    <property type="match status" value="1"/>
</dbReference>
<evidence type="ECO:0000313" key="8">
    <source>
        <dbReference type="EMBL" id="PWF24364.1"/>
    </source>
</evidence>
<gene>
    <name evidence="8" type="ORF">DD236_11695</name>
</gene>
<dbReference type="AlphaFoldDB" id="A0A2V1JZC2"/>
<keyword evidence="3" id="KW-0949">S-adenosyl-L-methionine</keyword>
<protein>
    <submittedName>
        <fullName evidence="8">Radical SAM/SPASM domain-containing protein</fullName>
    </submittedName>
</protein>
<dbReference type="Proteomes" id="UP000245283">
    <property type="component" value="Unassembled WGS sequence"/>
</dbReference>
<feature type="domain" description="Radical SAM core" evidence="7">
    <location>
        <begin position="1"/>
        <end position="210"/>
    </location>
</feature>
<evidence type="ECO:0000256" key="3">
    <source>
        <dbReference type="ARBA" id="ARBA00022691"/>
    </source>
</evidence>
<dbReference type="NCBIfam" id="TIGR04053">
    <property type="entry name" value="TIGR04053 family radical SAM/SPASM domain-containing protein"/>
    <property type="match status" value="1"/>
</dbReference>
<comment type="cofactor">
    <cofactor evidence="1">
        <name>[4Fe-4S] cluster</name>
        <dbReference type="ChEBI" id="CHEBI:49883"/>
    </cofactor>
</comment>
<dbReference type="PROSITE" id="PS51918">
    <property type="entry name" value="RADICAL_SAM"/>
    <property type="match status" value="1"/>
</dbReference>
<dbReference type="InterPro" id="IPR050377">
    <property type="entry name" value="Radical_SAM_PqqE_MftC-like"/>
</dbReference>
<dbReference type="InterPro" id="IPR006638">
    <property type="entry name" value="Elp3/MiaA/NifB-like_rSAM"/>
</dbReference>
<proteinExistence type="predicted"/>
<evidence type="ECO:0000259" key="7">
    <source>
        <dbReference type="PROSITE" id="PS51918"/>
    </source>
</evidence>
<keyword evidence="6" id="KW-0411">Iron-sulfur</keyword>
<dbReference type="InterPro" id="IPR013785">
    <property type="entry name" value="Aldolase_TIM"/>
</dbReference>
<dbReference type="SFLD" id="SFLDG01067">
    <property type="entry name" value="SPASM/twitch_domain_containing"/>
    <property type="match status" value="1"/>
</dbReference>
<dbReference type="PANTHER" id="PTHR11228">
    <property type="entry name" value="RADICAL SAM DOMAIN PROTEIN"/>
    <property type="match status" value="1"/>
</dbReference>
<comment type="caution">
    <text evidence="8">The sequence shown here is derived from an EMBL/GenBank/DDBJ whole genome shotgun (WGS) entry which is preliminary data.</text>
</comment>
<dbReference type="InterPro" id="IPR007197">
    <property type="entry name" value="rSAM"/>
</dbReference>
<sequence length="353" mass="39118">MIVYWELTLACDLVCRHCRAKAMRRALPGELSTDECKAVLDSILDFGDPLPHLILTGGDPLRRDDLEEIMSAARERGIGVSLSPSATPLLTRERMATLKDAGMQAMSLSLDGATAATHDGIRRVEGTFDHTVEAMEWAHELDIPLQVNTLVAEQTIGDLEGIRELMEQHDIMRWTLFFLIRTGRGLMLSEIEPAEAEKVLRWADQLNEIEPFEVRTTEALHFRRVAAQRMMAEGMTPEQVRATKLGRSFGVRDGNGIVFVNNQGNVTPSGFLPKILGNVKERSIVDMYRNDPLMHSLRTPESFGGKCGVCEFNNWCGGGRSRAYAVSGDPLAADPMCLYVPAQLRQPQPVSGV</sequence>
<dbReference type="SMART" id="SM00729">
    <property type="entry name" value="Elp3"/>
    <property type="match status" value="1"/>
</dbReference>
<dbReference type="CDD" id="cd01335">
    <property type="entry name" value="Radical_SAM"/>
    <property type="match status" value="1"/>
</dbReference>
<evidence type="ECO:0000256" key="6">
    <source>
        <dbReference type="ARBA" id="ARBA00023014"/>
    </source>
</evidence>
<dbReference type="OrthoDB" id="9782387at2"/>